<evidence type="ECO:0000313" key="3">
    <source>
        <dbReference type="Proteomes" id="UP001598138"/>
    </source>
</evidence>
<dbReference type="Pfam" id="PF07394">
    <property type="entry name" value="DUF1501"/>
    <property type="match status" value="1"/>
</dbReference>
<dbReference type="InterPro" id="IPR026444">
    <property type="entry name" value="Secre_tail"/>
</dbReference>
<reference evidence="2 3" key="1">
    <citation type="submission" date="2024-03" db="EMBL/GenBank/DDBJ databases">
        <title>Aquirufa genome sequencing.</title>
        <authorList>
            <person name="Pitt A."/>
            <person name="Hahn M.W."/>
        </authorList>
    </citation>
    <scope>NUCLEOTIDE SEQUENCE [LARGE SCALE GENOMIC DNA]</scope>
    <source>
        <strain evidence="2 3">OSTEICH-129V</strain>
    </source>
</reference>
<dbReference type="SUPFAM" id="SSF103647">
    <property type="entry name" value="TSP type-3 repeat"/>
    <property type="match status" value="1"/>
</dbReference>
<evidence type="ECO:0000259" key="1">
    <source>
        <dbReference type="Pfam" id="PF18962"/>
    </source>
</evidence>
<name>A0ABW6DHF9_9BACT</name>
<gene>
    <name evidence="2" type="ORF">U0R10_11005</name>
</gene>
<dbReference type="RefSeq" id="WP_377984020.1">
    <property type="nucleotide sequence ID" value="NZ_JBBKXZ010000004.1"/>
</dbReference>
<dbReference type="InterPro" id="IPR010869">
    <property type="entry name" value="DUF1501"/>
</dbReference>
<dbReference type="NCBIfam" id="TIGR04183">
    <property type="entry name" value="Por_Secre_tail"/>
    <property type="match status" value="1"/>
</dbReference>
<dbReference type="EMBL" id="JBBKXZ010000004">
    <property type="protein sequence ID" value="MFD3395147.1"/>
    <property type="molecule type" value="Genomic_DNA"/>
</dbReference>
<feature type="domain" description="Secretion system C-terminal sorting" evidence="1">
    <location>
        <begin position="621"/>
        <end position="691"/>
    </location>
</feature>
<proteinExistence type="predicted"/>
<dbReference type="Pfam" id="PF18962">
    <property type="entry name" value="Por_Secre_tail"/>
    <property type="match status" value="1"/>
</dbReference>
<accession>A0ABW6DHF9</accession>
<keyword evidence="3" id="KW-1185">Reference proteome</keyword>
<dbReference type="PANTHER" id="PTHR43737">
    <property type="entry name" value="BLL7424 PROTEIN"/>
    <property type="match status" value="1"/>
</dbReference>
<dbReference type="PANTHER" id="PTHR43737:SF1">
    <property type="entry name" value="DUF1501 DOMAIN-CONTAINING PROTEIN"/>
    <property type="match status" value="1"/>
</dbReference>
<comment type="caution">
    <text evidence="2">The sequence shown here is derived from an EMBL/GenBank/DDBJ whole genome shotgun (WGS) entry which is preliminary data.</text>
</comment>
<sequence length="695" mass="77136">MNRRNFIHNMAHLAAMPAFIPGMDLFEQNELLQNTVAEGKILIIIRLDGGNDGLNTVIPMDQYESLKKVRPGVIIPESKIIPIKGTAAGLHPAMGGLNNLIDEKRLAIIQSVGYAKPNYSHFRSSDIWMSGSDADINVSSGWMARYIESQHPNYPKAYPNANFPHPLSIEISWQSSLLFQGQNSFTSLIYNNPDNFYKLMNPFVNTYPETLQGSRLAYLQLIGRQSQEYGAVVQAAYRAGTTPHPFEENDLGNQFKIIHRLISGGLNTRVYMLRLGGFDTHGQQVDTQDFTKGQHAVLLKQLNDSIVTFMKNLDAQNLGDRVVGVTLSEFGRTIHSNGSSGTDHGTVAPMFVFGNAVKGGVIGKNPVIPTNYKMNEDLPVLYDYRQAYSSLLNQWMGSPASMNKQILYREFEKIQLIKDTFADSDSDGVPDLFDQCANTPLGTMVDINGCPVFKMPTDNYSIQLTATTCPGTTNGALQMTFKDLKYTYLVDIKGPSSYAKTLKAVAGAKQVLDNLVIGTYTISITIEGQKDYVQLFDVQVKQPDPLAVQASLSPDNQTLKLDLQGADAYFIQVNDTKFEVKAGTWSTDLVTGKNQVRVWTSQGCQGEFSREIFRSEQVQCFPNPTMGPMTVYVAGRDREVEIGLYDLQGKMFARALHVVDAMRMVSLDLSSYVTGTYLLEVTGQTVQQQVKLMKL</sequence>
<organism evidence="2 3">
    <name type="scientific">Aquirufa avitistagni</name>
    <dbReference type="NCBI Taxonomy" id="3104728"/>
    <lineage>
        <taxon>Bacteria</taxon>
        <taxon>Pseudomonadati</taxon>
        <taxon>Bacteroidota</taxon>
        <taxon>Cytophagia</taxon>
        <taxon>Cytophagales</taxon>
        <taxon>Flectobacillaceae</taxon>
        <taxon>Aquirufa</taxon>
    </lineage>
</organism>
<dbReference type="Proteomes" id="UP001598138">
    <property type="component" value="Unassembled WGS sequence"/>
</dbReference>
<evidence type="ECO:0000313" key="2">
    <source>
        <dbReference type="EMBL" id="MFD3395147.1"/>
    </source>
</evidence>
<dbReference type="InterPro" id="IPR028974">
    <property type="entry name" value="TSP_type-3_rpt"/>
</dbReference>
<protein>
    <submittedName>
        <fullName evidence="2">DUF1501 domain-containing protein</fullName>
    </submittedName>
</protein>